<evidence type="ECO:0000256" key="2">
    <source>
        <dbReference type="ARBA" id="ARBA00022490"/>
    </source>
</evidence>
<dbReference type="EMBL" id="PDSH01000016">
    <property type="protein sequence ID" value="PIE24573.1"/>
    <property type="molecule type" value="Genomic_DNA"/>
</dbReference>
<keyword evidence="3" id="KW-1005">Bacterial flagellum biogenesis</keyword>
<dbReference type="InterPro" id="IPR008622">
    <property type="entry name" value="FliT"/>
</dbReference>
<name>A0A2G6JMC6_NEPCE</name>
<comment type="subcellular location">
    <subcellularLocation>
        <location evidence="1">Cytoplasm</location>
        <location evidence="1">Cytosol</location>
    </subcellularLocation>
</comment>
<sequence length="103" mass="11409">MSVLIDSAKQALAQSQAMYNAAKSNDWESVQEIQVSHSQLVSQLVIADVSPELSTELRPLLEQIRVLNSKTEALAETVKKGLIQEQKNLDKANKMQNALDAFK</sequence>
<dbReference type="GO" id="GO:0044781">
    <property type="term" value="P:bacterial-type flagellum organization"/>
    <property type="evidence" value="ECO:0007669"/>
    <property type="project" value="UniProtKB-KW"/>
</dbReference>
<comment type="caution">
    <text evidence="6">The sequence shown here is derived from an EMBL/GenBank/DDBJ whole genome shotgun (WGS) entry which is preliminary data.</text>
</comment>
<proteinExistence type="predicted"/>
<evidence type="ECO:0000256" key="1">
    <source>
        <dbReference type="ARBA" id="ARBA00004514"/>
    </source>
</evidence>
<organism evidence="6 7">
    <name type="scientific">Neptuniibacter caesariensis</name>
    <dbReference type="NCBI Taxonomy" id="207954"/>
    <lineage>
        <taxon>Bacteria</taxon>
        <taxon>Pseudomonadati</taxon>
        <taxon>Pseudomonadota</taxon>
        <taxon>Gammaproteobacteria</taxon>
        <taxon>Oceanospirillales</taxon>
        <taxon>Oceanospirillaceae</taxon>
        <taxon>Neptuniibacter</taxon>
    </lineage>
</organism>
<evidence type="ECO:0000313" key="6">
    <source>
        <dbReference type="EMBL" id="PIE24573.1"/>
    </source>
</evidence>
<dbReference type="AlphaFoldDB" id="A0A2G6JMC6"/>
<evidence type="ECO:0000256" key="4">
    <source>
        <dbReference type="ARBA" id="ARBA00023186"/>
    </source>
</evidence>
<dbReference type="Gene3D" id="1.20.58.380">
    <property type="entry name" value="Flagellar protein flit"/>
    <property type="match status" value="1"/>
</dbReference>
<keyword evidence="2" id="KW-0963">Cytoplasm</keyword>
<gene>
    <name evidence="6" type="ORF">CSA60_03240</name>
</gene>
<accession>A0A2G6JMC6</accession>
<keyword evidence="4" id="KW-0143">Chaperone</keyword>
<dbReference type="Proteomes" id="UP000243469">
    <property type="component" value="Unassembled WGS sequence"/>
</dbReference>
<evidence type="ECO:0000313" key="7">
    <source>
        <dbReference type="Proteomes" id="UP000243469"/>
    </source>
</evidence>
<reference evidence="6 7" key="1">
    <citation type="submission" date="2017-10" db="EMBL/GenBank/DDBJ databases">
        <title>Novel microbial diversity and functional potential in the marine mammal oral microbiome.</title>
        <authorList>
            <person name="Dudek N.K."/>
            <person name="Sun C.L."/>
            <person name="Burstein D."/>
            <person name="Kantor R.S."/>
            <person name="Aliaga Goltsman D.S."/>
            <person name="Bik E.M."/>
            <person name="Thomas B.C."/>
            <person name="Banfield J.F."/>
            <person name="Relman D.A."/>
        </authorList>
    </citation>
    <scope>NUCLEOTIDE SEQUENCE [LARGE SCALE GENOMIC DNA]</scope>
    <source>
        <strain evidence="6">DOLJORAL78_47_21</strain>
    </source>
</reference>
<dbReference type="Pfam" id="PF05400">
    <property type="entry name" value="FliT"/>
    <property type="match status" value="1"/>
</dbReference>
<protein>
    <recommendedName>
        <fullName evidence="5">Flagellar protein FliT</fullName>
    </recommendedName>
</protein>
<evidence type="ECO:0000256" key="3">
    <source>
        <dbReference type="ARBA" id="ARBA00022795"/>
    </source>
</evidence>
<evidence type="ECO:0000256" key="5">
    <source>
        <dbReference type="ARBA" id="ARBA00093797"/>
    </source>
</evidence>